<dbReference type="RefSeq" id="WP_237872361.1">
    <property type="nucleotide sequence ID" value="NZ_JAKLTR010000007.1"/>
</dbReference>
<protein>
    <recommendedName>
        <fullName evidence="3">DUF4595 domain-containing protein</fullName>
    </recommendedName>
</protein>
<evidence type="ECO:0008006" key="3">
    <source>
        <dbReference type="Google" id="ProtNLM"/>
    </source>
</evidence>
<proteinExistence type="predicted"/>
<dbReference type="Proteomes" id="UP001165367">
    <property type="component" value="Unassembled WGS sequence"/>
</dbReference>
<dbReference type="EMBL" id="JAKLTR010000007">
    <property type="protein sequence ID" value="MCG2615212.1"/>
    <property type="molecule type" value="Genomic_DNA"/>
</dbReference>
<keyword evidence="2" id="KW-1185">Reference proteome</keyword>
<sequence length="289" mass="32455">MKHTHLLLSATLFALIFSSGCSKNKNNNGPGTPGTAKYPATITKTDASGRIATTYEYNDKKQLISHRREDGVRRDFGTAIIVETVPTLTFTATNTWVFENMTTQNVYDGGSVSKMMWESKYVFTNGSSRTDKRGIPLFTSTADGRMESSQTMLYVPDPATTLYYTYDDKKNLKQIEFFQSTDPSRPFNRLKVTGVDDKPSAFSAVRGYQWLSYPQAYAVDYSFAFCVNNPTQIVIESYDRASNSYKVAEQNDFTYAYDAEGYPTTINISVTYYGTTTTRSSASYAIVYK</sequence>
<accession>A0ABS9KSF2</accession>
<organism evidence="1 2">
    <name type="scientific">Terrimonas ginsenosidimutans</name>
    <dbReference type="NCBI Taxonomy" id="2908004"/>
    <lineage>
        <taxon>Bacteria</taxon>
        <taxon>Pseudomonadati</taxon>
        <taxon>Bacteroidota</taxon>
        <taxon>Chitinophagia</taxon>
        <taxon>Chitinophagales</taxon>
        <taxon>Chitinophagaceae</taxon>
        <taxon>Terrimonas</taxon>
    </lineage>
</organism>
<name>A0ABS9KSF2_9BACT</name>
<evidence type="ECO:0000313" key="2">
    <source>
        <dbReference type="Proteomes" id="UP001165367"/>
    </source>
</evidence>
<evidence type="ECO:0000313" key="1">
    <source>
        <dbReference type="EMBL" id="MCG2615212.1"/>
    </source>
</evidence>
<gene>
    <name evidence="1" type="ORF">LZZ85_13005</name>
</gene>
<comment type="caution">
    <text evidence="1">The sequence shown here is derived from an EMBL/GenBank/DDBJ whole genome shotgun (WGS) entry which is preliminary data.</text>
</comment>
<dbReference type="PROSITE" id="PS51257">
    <property type="entry name" value="PROKAR_LIPOPROTEIN"/>
    <property type="match status" value="1"/>
</dbReference>
<reference evidence="1" key="1">
    <citation type="submission" date="2022-01" db="EMBL/GenBank/DDBJ databases">
        <authorList>
            <person name="Jo J.-H."/>
            <person name="Im W.-T."/>
        </authorList>
    </citation>
    <scope>NUCLEOTIDE SEQUENCE</scope>
    <source>
        <strain evidence="1">NA20</strain>
    </source>
</reference>